<dbReference type="InterPro" id="IPR020209">
    <property type="entry name" value="Cas6b_C"/>
</dbReference>
<dbReference type="Proteomes" id="UP000740329">
    <property type="component" value="Unassembled WGS sequence"/>
</dbReference>
<dbReference type="RefSeq" id="WP_209591746.1">
    <property type="nucleotide sequence ID" value="NZ_JAGGMU010000008.1"/>
</dbReference>
<protein>
    <recommendedName>
        <fullName evidence="5">DNA repair protein</fullName>
    </recommendedName>
</protein>
<evidence type="ECO:0000259" key="1">
    <source>
        <dbReference type="Pfam" id="PF17262"/>
    </source>
</evidence>
<accession>A0A8J7RI18</accession>
<gene>
    <name evidence="3" type="ORF">J3E07_001678</name>
</gene>
<proteinExistence type="predicted"/>
<dbReference type="EMBL" id="JAGGMV010000010">
    <property type="protein sequence ID" value="MBP2202237.1"/>
    <property type="molecule type" value="Genomic_DNA"/>
</dbReference>
<dbReference type="Pfam" id="PF17262">
    <property type="entry name" value="Cas6b_C"/>
    <property type="match status" value="1"/>
</dbReference>
<comment type="caution">
    <text evidence="3">The sequence shown here is derived from an EMBL/GenBank/DDBJ whole genome shotgun (WGS) entry which is preliminary data.</text>
</comment>
<dbReference type="InterPro" id="IPR041528">
    <property type="entry name" value="Cas6b_N"/>
</dbReference>
<evidence type="ECO:0000259" key="2">
    <source>
        <dbReference type="Pfam" id="PF17955"/>
    </source>
</evidence>
<evidence type="ECO:0000313" key="3">
    <source>
        <dbReference type="EMBL" id="MBP2202237.1"/>
    </source>
</evidence>
<evidence type="ECO:0000313" key="4">
    <source>
        <dbReference type="Proteomes" id="UP000740329"/>
    </source>
</evidence>
<feature type="domain" description="Cas6b C-terminal" evidence="1">
    <location>
        <begin position="112"/>
        <end position="222"/>
    </location>
</feature>
<feature type="domain" description="Cas6b N-terminal" evidence="2">
    <location>
        <begin position="1"/>
        <end position="108"/>
    </location>
</feature>
<sequence>MDLQYLMIKYIDLHLKMRDGMKLRGYFANKYKDLEVFHNHDNNKEETKNKKFHFRYPTVQFKVIDSNPVIVAINEGANTLKDVVLYEDTIKIDDKDYSVQRAELSSKSVNFGISKEIRTYEFKTPWMSLNQNNYPDYLALDDIDKEEKLKSVLIGNILSMSKSIGYKVDEKIKVSVDLKPIELNFKDIKMKGFKGTFKTNFDIPDYLGLGKSVSRGLGSIVKIK</sequence>
<dbReference type="AlphaFoldDB" id="A0A8J7RI18"/>
<name>A0A8J7RI18_METVO</name>
<organism evidence="3 4">
    <name type="scientific">Methanococcus voltae</name>
    <dbReference type="NCBI Taxonomy" id="2188"/>
    <lineage>
        <taxon>Archaea</taxon>
        <taxon>Methanobacteriati</taxon>
        <taxon>Methanobacteriota</taxon>
        <taxon>Methanomada group</taxon>
        <taxon>Methanococci</taxon>
        <taxon>Methanococcales</taxon>
        <taxon>Methanococcaceae</taxon>
        <taxon>Methanococcus</taxon>
    </lineage>
</organism>
<reference evidence="3" key="1">
    <citation type="submission" date="2021-03" db="EMBL/GenBank/DDBJ databases">
        <title>Genomic Encyclopedia of Type Strains, Phase IV (KMG-V): Genome sequencing to study the core and pangenomes of soil and plant-associated prokaryotes.</title>
        <authorList>
            <person name="Whitman W."/>
        </authorList>
    </citation>
    <scope>NUCLEOTIDE SEQUENCE</scope>
    <source>
        <strain evidence="3">C4</strain>
    </source>
</reference>
<dbReference type="Pfam" id="PF17955">
    <property type="entry name" value="Cas6b_N"/>
    <property type="match status" value="1"/>
</dbReference>
<evidence type="ECO:0008006" key="5">
    <source>
        <dbReference type="Google" id="ProtNLM"/>
    </source>
</evidence>
<dbReference type="OrthoDB" id="145577at2157"/>